<keyword evidence="1" id="KW-0732">Signal</keyword>
<evidence type="ECO:0000313" key="4">
    <source>
        <dbReference type="Proteomes" id="UP001610563"/>
    </source>
</evidence>
<evidence type="ECO:0000259" key="2">
    <source>
        <dbReference type="Pfam" id="PF14498"/>
    </source>
</evidence>
<dbReference type="Gene3D" id="2.70.98.50">
    <property type="entry name" value="putative glycoside hydrolase family protein from bacillus halodurans"/>
    <property type="match status" value="1"/>
</dbReference>
<organism evidence="3 4">
    <name type="scientific">Aspergillus keveii</name>
    <dbReference type="NCBI Taxonomy" id="714993"/>
    <lineage>
        <taxon>Eukaryota</taxon>
        <taxon>Fungi</taxon>
        <taxon>Dikarya</taxon>
        <taxon>Ascomycota</taxon>
        <taxon>Pezizomycotina</taxon>
        <taxon>Eurotiomycetes</taxon>
        <taxon>Eurotiomycetidae</taxon>
        <taxon>Eurotiales</taxon>
        <taxon>Aspergillaceae</taxon>
        <taxon>Aspergillus</taxon>
        <taxon>Aspergillus subgen. Nidulantes</taxon>
    </lineage>
</organism>
<keyword evidence="4" id="KW-1185">Reference proteome</keyword>
<dbReference type="EMBL" id="JBFTWV010000088">
    <property type="protein sequence ID" value="KAL2787874.1"/>
    <property type="molecule type" value="Genomic_DNA"/>
</dbReference>
<sequence length="103" mass="11360">MPFPMHLSAAVALSALISGGLGATFDGSRYLWYDTPGTRFNASLPVGNGRLGGTLYCLPTEIITWNENSVWSFNSIQFNSRSYLMQPEYGDLAMQAFVERRGT</sequence>
<feature type="domain" description="Glycosyl hydrolase family 95 N-terminal" evidence="2">
    <location>
        <begin position="31"/>
        <end position="73"/>
    </location>
</feature>
<gene>
    <name evidence="3" type="ORF">BJX66DRAFT_340728</name>
</gene>
<evidence type="ECO:0000313" key="3">
    <source>
        <dbReference type="EMBL" id="KAL2787874.1"/>
    </source>
</evidence>
<accession>A0ABR4FX61</accession>
<feature type="signal peptide" evidence="1">
    <location>
        <begin position="1"/>
        <end position="22"/>
    </location>
</feature>
<name>A0ABR4FX61_9EURO</name>
<comment type="caution">
    <text evidence="3">The sequence shown here is derived from an EMBL/GenBank/DDBJ whole genome shotgun (WGS) entry which is preliminary data.</text>
</comment>
<proteinExistence type="predicted"/>
<feature type="chain" id="PRO_5045674140" description="Glycosyl hydrolase family 95 N-terminal domain-containing protein" evidence="1">
    <location>
        <begin position="23"/>
        <end position="103"/>
    </location>
</feature>
<evidence type="ECO:0000256" key="1">
    <source>
        <dbReference type="SAM" id="SignalP"/>
    </source>
</evidence>
<dbReference type="Pfam" id="PF14498">
    <property type="entry name" value="Glyco_hyd_65N_2"/>
    <property type="match status" value="1"/>
</dbReference>
<protein>
    <recommendedName>
        <fullName evidence="2">Glycosyl hydrolase family 95 N-terminal domain-containing protein</fullName>
    </recommendedName>
</protein>
<dbReference type="Proteomes" id="UP001610563">
    <property type="component" value="Unassembled WGS sequence"/>
</dbReference>
<dbReference type="InterPro" id="IPR027414">
    <property type="entry name" value="GH95_N_dom"/>
</dbReference>
<reference evidence="3 4" key="1">
    <citation type="submission" date="2024-07" db="EMBL/GenBank/DDBJ databases">
        <title>Section-level genome sequencing and comparative genomics of Aspergillus sections Usti and Cavernicolus.</title>
        <authorList>
            <consortium name="Lawrence Berkeley National Laboratory"/>
            <person name="Nybo J.L."/>
            <person name="Vesth T.C."/>
            <person name="Theobald S."/>
            <person name="Frisvad J.C."/>
            <person name="Larsen T.O."/>
            <person name="Kjaerboelling I."/>
            <person name="Rothschild-Mancinelli K."/>
            <person name="Lyhne E.K."/>
            <person name="Kogle M.E."/>
            <person name="Barry K."/>
            <person name="Clum A."/>
            <person name="Na H."/>
            <person name="Ledsgaard L."/>
            <person name="Lin J."/>
            <person name="Lipzen A."/>
            <person name="Kuo A."/>
            <person name="Riley R."/>
            <person name="Mondo S."/>
            <person name="Labutti K."/>
            <person name="Haridas S."/>
            <person name="Pangalinan J."/>
            <person name="Salamov A.A."/>
            <person name="Simmons B.A."/>
            <person name="Magnuson J.K."/>
            <person name="Chen J."/>
            <person name="Drula E."/>
            <person name="Henrissat B."/>
            <person name="Wiebenga A."/>
            <person name="Lubbers R.J."/>
            <person name="Gomes A.C."/>
            <person name="Makela M.R."/>
            <person name="Stajich J."/>
            <person name="Grigoriev I.V."/>
            <person name="Mortensen U.H."/>
            <person name="De Vries R.P."/>
            <person name="Baker S.E."/>
            <person name="Andersen M.R."/>
        </authorList>
    </citation>
    <scope>NUCLEOTIDE SEQUENCE [LARGE SCALE GENOMIC DNA]</scope>
    <source>
        <strain evidence="3 4">CBS 209.92</strain>
    </source>
</reference>